<reference evidence="9 10" key="1">
    <citation type="journal article" date="2014" name="Genome Announc.">
        <title>Genome Sequence and Methylome of Soil Bacterium Gemmatirosa kalamazoonensis KBS708T, a Member of the Rarely Cultivated Gemmatimonadetes Phylum.</title>
        <authorList>
            <person name="Debruyn J.M."/>
            <person name="Radosevich M."/>
            <person name="Wommack K.E."/>
            <person name="Polson S.W."/>
            <person name="Hauser L.J."/>
            <person name="Fawaz M.N."/>
            <person name="Korlach J."/>
            <person name="Tsai Y.C."/>
        </authorList>
    </citation>
    <scope>NUCLEOTIDE SEQUENCE [LARGE SCALE GENOMIC DNA]</scope>
    <source>
        <strain evidence="9 10">KBS708</strain>
    </source>
</reference>
<organism evidence="9 10">
    <name type="scientific">Gemmatirosa kalamazoonensis</name>
    <dbReference type="NCBI Taxonomy" id="861299"/>
    <lineage>
        <taxon>Bacteria</taxon>
        <taxon>Pseudomonadati</taxon>
        <taxon>Gemmatimonadota</taxon>
        <taxon>Gemmatimonadia</taxon>
        <taxon>Gemmatimonadales</taxon>
        <taxon>Gemmatimonadaceae</taxon>
        <taxon>Gemmatirosa</taxon>
    </lineage>
</organism>
<dbReference type="InterPro" id="IPR039104">
    <property type="entry name" value="6PGL"/>
</dbReference>
<dbReference type="SUPFAM" id="SSF100950">
    <property type="entry name" value="NagB/RpiA/CoA transferase-like"/>
    <property type="match status" value="1"/>
</dbReference>
<dbReference type="UniPathway" id="UPA00115">
    <property type="reaction ID" value="UER00409"/>
</dbReference>
<dbReference type="KEGG" id="gba:J421_0759"/>
<dbReference type="GO" id="GO:0017057">
    <property type="term" value="F:6-phosphogluconolactonase activity"/>
    <property type="evidence" value="ECO:0007669"/>
    <property type="project" value="UniProtKB-UniRule"/>
</dbReference>
<dbReference type="PANTHER" id="PTHR11054:SF0">
    <property type="entry name" value="6-PHOSPHOGLUCONOLACTONASE"/>
    <property type="match status" value="1"/>
</dbReference>
<comment type="pathway">
    <text evidence="3 7">Carbohydrate degradation; pentose phosphate pathway; D-ribulose 5-phosphate from D-glucose 6-phosphate (oxidative stage): step 2/3.</text>
</comment>
<dbReference type="CDD" id="cd01400">
    <property type="entry name" value="6PGL"/>
    <property type="match status" value="1"/>
</dbReference>
<dbReference type="InterPro" id="IPR006148">
    <property type="entry name" value="Glc/Gal-6P_isomerase"/>
</dbReference>
<dbReference type="InParanoid" id="W0RBZ1"/>
<dbReference type="GO" id="GO:0005975">
    <property type="term" value="P:carbohydrate metabolic process"/>
    <property type="evidence" value="ECO:0007669"/>
    <property type="project" value="UniProtKB-UniRule"/>
</dbReference>
<name>W0RBZ1_9BACT</name>
<evidence type="ECO:0000256" key="5">
    <source>
        <dbReference type="ARBA" id="ARBA00013198"/>
    </source>
</evidence>
<protein>
    <recommendedName>
        <fullName evidence="6 7">6-phosphogluconolactonase</fullName>
        <shortName evidence="7">6PGL</shortName>
        <ecNumber evidence="5 7">3.1.1.31</ecNumber>
    </recommendedName>
</protein>
<sequence>MTAPNDLAGAAPVVRVVADADALTQAAEALVGDAVLHAVERHGRCAVALAGGSTPRALYARLAASDAARLPWNLVDVWFGDERCVPPDDAASNYRMAHDALLSRVPIPPENVRRIPGELGAAAAAEAYDAMLRDAFGALGTGGEGFDLVLLGVGTEGHTASLFPGHPALDVTDRWAVPVDPAPPTAKPLVPRVTLTFPALTGATEILVLATGAEKKYIVDAVRAGDTELPAARVRGRERTMWIVDNAAG</sequence>
<evidence type="ECO:0000256" key="2">
    <source>
        <dbReference type="ARBA" id="ARBA00002681"/>
    </source>
</evidence>
<dbReference type="RefSeq" id="WP_025409841.1">
    <property type="nucleotide sequence ID" value="NZ_CP007128.1"/>
</dbReference>
<dbReference type="HOGENOM" id="CLU_053947_2_0_0"/>
<dbReference type="STRING" id="861299.J421_0759"/>
<dbReference type="InterPro" id="IPR005900">
    <property type="entry name" value="6-phosphogluconolactonase_DevB"/>
</dbReference>
<dbReference type="Proteomes" id="UP000019151">
    <property type="component" value="Chromosome"/>
</dbReference>
<evidence type="ECO:0000259" key="8">
    <source>
        <dbReference type="Pfam" id="PF01182"/>
    </source>
</evidence>
<feature type="domain" description="Glucosamine/galactosamine-6-phosphate isomerase" evidence="8">
    <location>
        <begin position="19"/>
        <end position="242"/>
    </location>
</feature>
<evidence type="ECO:0000256" key="1">
    <source>
        <dbReference type="ARBA" id="ARBA00000832"/>
    </source>
</evidence>
<dbReference type="InterPro" id="IPR037171">
    <property type="entry name" value="NagB/RpiA_transferase-like"/>
</dbReference>
<dbReference type="EMBL" id="CP007128">
    <property type="protein sequence ID" value="AHG88296.1"/>
    <property type="molecule type" value="Genomic_DNA"/>
</dbReference>
<evidence type="ECO:0000256" key="7">
    <source>
        <dbReference type="RuleBase" id="RU365095"/>
    </source>
</evidence>
<comment type="function">
    <text evidence="2 7">Hydrolysis of 6-phosphogluconolactone to 6-phosphogluconate.</text>
</comment>
<dbReference type="eggNOG" id="COG0363">
    <property type="taxonomic scope" value="Bacteria"/>
</dbReference>
<dbReference type="Gene3D" id="3.40.50.1360">
    <property type="match status" value="1"/>
</dbReference>
<dbReference type="OrthoDB" id="9810967at2"/>
<dbReference type="GO" id="GO:0006098">
    <property type="term" value="P:pentose-phosphate shunt"/>
    <property type="evidence" value="ECO:0007669"/>
    <property type="project" value="UniProtKB-UniPathway"/>
</dbReference>
<dbReference type="NCBIfam" id="TIGR01198">
    <property type="entry name" value="pgl"/>
    <property type="match status" value="1"/>
</dbReference>
<dbReference type="AlphaFoldDB" id="W0RBZ1"/>
<evidence type="ECO:0000256" key="6">
    <source>
        <dbReference type="ARBA" id="ARBA00020337"/>
    </source>
</evidence>
<keyword evidence="7" id="KW-0378">Hydrolase</keyword>
<dbReference type="PANTHER" id="PTHR11054">
    <property type="entry name" value="6-PHOSPHOGLUCONOLACTONASE"/>
    <property type="match status" value="1"/>
</dbReference>
<proteinExistence type="inferred from homology"/>
<keyword evidence="10" id="KW-1185">Reference proteome</keyword>
<evidence type="ECO:0000256" key="3">
    <source>
        <dbReference type="ARBA" id="ARBA00004961"/>
    </source>
</evidence>
<evidence type="ECO:0000256" key="4">
    <source>
        <dbReference type="ARBA" id="ARBA00010662"/>
    </source>
</evidence>
<dbReference type="Pfam" id="PF01182">
    <property type="entry name" value="Glucosamine_iso"/>
    <property type="match status" value="1"/>
</dbReference>
<evidence type="ECO:0000313" key="9">
    <source>
        <dbReference type="EMBL" id="AHG88296.1"/>
    </source>
</evidence>
<accession>W0RBZ1</accession>
<comment type="similarity">
    <text evidence="4 7">Belongs to the glucosamine/galactosamine-6-phosphate isomerase family. 6-phosphogluconolactonase subfamily.</text>
</comment>
<dbReference type="PATRIC" id="fig|861299.3.peg.774"/>
<comment type="catalytic activity">
    <reaction evidence="1 7">
        <text>6-phospho-D-glucono-1,5-lactone + H2O = 6-phospho-D-gluconate + H(+)</text>
        <dbReference type="Rhea" id="RHEA:12556"/>
        <dbReference type="ChEBI" id="CHEBI:15377"/>
        <dbReference type="ChEBI" id="CHEBI:15378"/>
        <dbReference type="ChEBI" id="CHEBI:57955"/>
        <dbReference type="ChEBI" id="CHEBI:58759"/>
        <dbReference type="EC" id="3.1.1.31"/>
    </reaction>
</comment>
<gene>
    <name evidence="7" type="primary">pgl</name>
    <name evidence="9" type="ORF">J421_0759</name>
</gene>
<evidence type="ECO:0000313" key="10">
    <source>
        <dbReference type="Proteomes" id="UP000019151"/>
    </source>
</evidence>
<dbReference type="EC" id="3.1.1.31" evidence="5 7"/>